<feature type="transmembrane region" description="Helical" evidence="1">
    <location>
        <begin position="34"/>
        <end position="52"/>
    </location>
</feature>
<protein>
    <recommendedName>
        <fullName evidence="2">CAAX prenyl protease 2/Lysostaphin resistance protein A-like domain-containing protein</fullName>
    </recommendedName>
</protein>
<dbReference type="GO" id="GO:0004175">
    <property type="term" value="F:endopeptidase activity"/>
    <property type="evidence" value="ECO:0007669"/>
    <property type="project" value="UniProtKB-ARBA"/>
</dbReference>
<dbReference type="GO" id="GO:0080120">
    <property type="term" value="P:CAAX-box protein maturation"/>
    <property type="evidence" value="ECO:0007669"/>
    <property type="project" value="UniProtKB-ARBA"/>
</dbReference>
<name>A0A1I4L0F9_9BURK</name>
<dbReference type="NCBIfam" id="TIGR03008">
    <property type="entry name" value="pepcterm_CAAX"/>
    <property type="match status" value="1"/>
</dbReference>
<evidence type="ECO:0000313" key="4">
    <source>
        <dbReference type="Proteomes" id="UP000199470"/>
    </source>
</evidence>
<dbReference type="RefSeq" id="WP_093386365.1">
    <property type="nucleotide sequence ID" value="NZ_FOTW01000008.1"/>
</dbReference>
<dbReference type="Proteomes" id="UP000199470">
    <property type="component" value="Unassembled WGS sequence"/>
</dbReference>
<gene>
    <name evidence="3" type="ORF">SAMN02982985_01735</name>
</gene>
<keyword evidence="1" id="KW-0472">Membrane</keyword>
<evidence type="ECO:0000259" key="2">
    <source>
        <dbReference type="Pfam" id="PF02517"/>
    </source>
</evidence>
<evidence type="ECO:0000313" key="3">
    <source>
        <dbReference type="EMBL" id="SFL84117.1"/>
    </source>
</evidence>
<reference evidence="3 4" key="1">
    <citation type="submission" date="2016-10" db="EMBL/GenBank/DDBJ databases">
        <authorList>
            <person name="de Groot N.N."/>
        </authorList>
    </citation>
    <scope>NUCLEOTIDE SEQUENCE [LARGE SCALE GENOMIC DNA]</scope>
    <source>
        <strain evidence="3 4">ATCC 43154</strain>
    </source>
</reference>
<feature type="transmembrane region" description="Helical" evidence="1">
    <location>
        <begin position="59"/>
        <end position="79"/>
    </location>
</feature>
<sequence length="241" mass="26275">MASPLSKRPAGRDIGRIAGAAVFDRAALPRVLPFLVYLAFILLADVLGRLGFAPAELRWLYTVKIVAVLAVLLACRRHYTELSGPLPGVAALATAVVAGVVVLVLWISLNASWMQIGSSSGFDPRVDGAIDWSLVAIRIGGAALVVPVMEELFWRSFLLRWIEAADFLRVDPARVKTKAFIVTVLLFGVEHTLWLAGMVAGAVYTLLYMRSRSLWIPIVAHGVTNGLLGAWIISTGHWTYW</sequence>
<dbReference type="EMBL" id="FOTW01000008">
    <property type="protein sequence ID" value="SFL84117.1"/>
    <property type="molecule type" value="Genomic_DNA"/>
</dbReference>
<feature type="transmembrane region" description="Helical" evidence="1">
    <location>
        <begin position="214"/>
        <end position="233"/>
    </location>
</feature>
<evidence type="ECO:0000256" key="1">
    <source>
        <dbReference type="SAM" id="Phobius"/>
    </source>
</evidence>
<keyword evidence="1" id="KW-1133">Transmembrane helix</keyword>
<dbReference type="InterPro" id="IPR014346">
    <property type="entry name" value="Prenyl_protease-related"/>
</dbReference>
<dbReference type="AlphaFoldDB" id="A0A1I4L0F9"/>
<dbReference type="InterPro" id="IPR003675">
    <property type="entry name" value="Rce1/LyrA-like_dom"/>
</dbReference>
<feature type="transmembrane region" description="Helical" evidence="1">
    <location>
        <begin position="179"/>
        <end position="207"/>
    </location>
</feature>
<accession>A0A1I4L0F9</accession>
<dbReference type="STRING" id="758825.SAMN02982985_01735"/>
<feature type="transmembrane region" description="Helical" evidence="1">
    <location>
        <begin position="85"/>
        <end position="109"/>
    </location>
</feature>
<organism evidence="3 4">
    <name type="scientific">Rugamonas rubra</name>
    <dbReference type="NCBI Taxonomy" id="758825"/>
    <lineage>
        <taxon>Bacteria</taxon>
        <taxon>Pseudomonadati</taxon>
        <taxon>Pseudomonadota</taxon>
        <taxon>Betaproteobacteria</taxon>
        <taxon>Burkholderiales</taxon>
        <taxon>Oxalobacteraceae</taxon>
        <taxon>Telluria group</taxon>
        <taxon>Rugamonas</taxon>
    </lineage>
</organism>
<dbReference type="OrthoDB" id="9787923at2"/>
<feature type="domain" description="CAAX prenyl protease 2/Lysostaphin resistance protein A-like" evidence="2">
    <location>
        <begin position="136"/>
        <end position="226"/>
    </location>
</feature>
<dbReference type="Pfam" id="PF02517">
    <property type="entry name" value="Rce1-like"/>
    <property type="match status" value="1"/>
</dbReference>
<keyword evidence="4" id="KW-1185">Reference proteome</keyword>
<keyword evidence="1" id="KW-0812">Transmembrane</keyword>
<proteinExistence type="predicted"/>